<dbReference type="CDD" id="cd00075">
    <property type="entry name" value="HATPase"/>
    <property type="match status" value="1"/>
</dbReference>
<dbReference type="Gene3D" id="3.30.565.10">
    <property type="entry name" value="Histidine kinase-like ATPase, C-terminal domain"/>
    <property type="match status" value="1"/>
</dbReference>
<feature type="domain" description="Histidine kinase" evidence="8">
    <location>
        <begin position="350"/>
        <end position="582"/>
    </location>
</feature>
<evidence type="ECO:0000313" key="9">
    <source>
        <dbReference type="EMBL" id="SBW12540.1"/>
    </source>
</evidence>
<evidence type="ECO:0000256" key="7">
    <source>
        <dbReference type="ARBA" id="ARBA00022989"/>
    </source>
</evidence>
<dbReference type="InterPro" id="IPR029151">
    <property type="entry name" value="Sensor-like_sf"/>
</dbReference>
<dbReference type="SUPFAM" id="SSF103190">
    <property type="entry name" value="Sensory domain-like"/>
    <property type="match status" value="2"/>
</dbReference>
<keyword evidence="7" id="KW-0472">Membrane</keyword>
<sequence>MLMHGFFLAQAQLERERRIASVTSTVHRTADLVGAILAAHANDVRILAALMPVRNFAAGDDSARAGVIRIFSAFVEQKPVIAQLRYLDAAGWERVRVDGVDGKITVVPVDELQDKSDRYYFRNAIHLPPTEIYVSPVDLNVEHGVVDDPWNPMPRLARTIPGPDGRALGIVIVNIRADEMIREVDRGGRDGDGEIQWLNGDGYWLAGAPRDKLWGFMFGRDTTMAKIRPTAWARIFANRGDGVTVGTDDGVTYIHRSVTPAAVLSETGSDEGAAADWKFVGTIPAVGLADLWTPRHIGFAVAGLVLLAALSLAWSRSVVARHRAEAREAAAAQELIMVERLASLGGLVAGVAHELNTPIGNAVTVASTIGERIKDFRAEAEAGPLRRASLDAFLSDVGDGAALMLRGLDRTARLIQQFKQVAVDQTSQQRRRFRIADTVQDVLGTLGPQFKHTAIRIESEVGTDALLDSYPGPLGQVVMNLVNNARVHAFAPGAAGVIRIAARSTAGNRIEITVADDGAGMPEEVRRRAFEPFFTTRLGEGGSGLGLSIVHNIVAGVLGGSVDIASEPGTGTIFTVSIPCVAPAEPESGRIYNVGS</sequence>
<reference evidence="9" key="1">
    <citation type="submission" date="2016-04" db="EMBL/GenBank/DDBJ databases">
        <authorList>
            <person name="Evans L.H."/>
            <person name="Alamgir A."/>
            <person name="Owens N."/>
            <person name="Weber N.D."/>
            <person name="Virtaneva K."/>
            <person name="Barbian K."/>
            <person name="Babar A."/>
            <person name="Rosenke K."/>
        </authorList>
    </citation>
    <scope>NUCLEOTIDE SEQUENCE</scope>
    <source>
        <strain evidence="9">86</strain>
    </source>
</reference>
<dbReference type="SMART" id="SM00387">
    <property type="entry name" value="HATPase_c"/>
    <property type="match status" value="1"/>
</dbReference>
<protein>
    <recommendedName>
        <fullName evidence="3">histidine kinase</fullName>
        <ecNumber evidence="3">2.7.13.3</ecNumber>
    </recommendedName>
</protein>
<name>A0A212KLM3_9PROT</name>
<gene>
    <name evidence="9" type="ORF">KL86APRO_30082</name>
</gene>
<dbReference type="GO" id="GO:0000155">
    <property type="term" value="F:phosphorelay sensor kinase activity"/>
    <property type="evidence" value="ECO:0007669"/>
    <property type="project" value="InterPro"/>
</dbReference>
<dbReference type="AlphaFoldDB" id="A0A212KLM3"/>
<evidence type="ECO:0000256" key="4">
    <source>
        <dbReference type="ARBA" id="ARBA00022475"/>
    </source>
</evidence>
<dbReference type="Gene3D" id="1.10.287.130">
    <property type="match status" value="1"/>
</dbReference>
<keyword evidence="9" id="KW-0418">Kinase</keyword>
<accession>A0A212KLM3</accession>
<organism evidence="9">
    <name type="scientific">uncultured Alphaproteobacteria bacterium</name>
    <dbReference type="NCBI Taxonomy" id="91750"/>
    <lineage>
        <taxon>Bacteria</taxon>
        <taxon>Pseudomonadati</taxon>
        <taxon>Pseudomonadota</taxon>
        <taxon>Alphaproteobacteria</taxon>
        <taxon>environmental samples</taxon>
    </lineage>
</organism>
<dbReference type="CDD" id="cd00082">
    <property type="entry name" value="HisKA"/>
    <property type="match status" value="1"/>
</dbReference>
<dbReference type="PROSITE" id="PS50109">
    <property type="entry name" value="HIS_KIN"/>
    <property type="match status" value="1"/>
</dbReference>
<dbReference type="GO" id="GO:0005886">
    <property type="term" value="C:plasma membrane"/>
    <property type="evidence" value="ECO:0007669"/>
    <property type="project" value="UniProtKB-SubCell"/>
</dbReference>
<dbReference type="SUPFAM" id="SSF55874">
    <property type="entry name" value="ATPase domain of HSP90 chaperone/DNA topoisomerase II/histidine kinase"/>
    <property type="match status" value="1"/>
</dbReference>
<dbReference type="Pfam" id="PF21623">
    <property type="entry name" value="HK_sensor_dom_bact"/>
    <property type="match status" value="1"/>
</dbReference>
<dbReference type="InterPro" id="IPR036890">
    <property type="entry name" value="HATPase_C_sf"/>
</dbReference>
<evidence type="ECO:0000256" key="2">
    <source>
        <dbReference type="ARBA" id="ARBA00004651"/>
    </source>
</evidence>
<evidence type="ECO:0000256" key="3">
    <source>
        <dbReference type="ARBA" id="ARBA00012438"/>
    </source>
</evidence>
<comment type="catalytic activity">
    <reaction evidence="1">
        <text>ATP + protein L-histidine = ADP + protein N-phospho-L-histidine.</text>
        <dbReference type="EC" id="2.7.13.3"/>
    </reaction>
</comment>
<keyword evidence="7" id="KW-1133">Transmembrane helix</keyword>
<dbReference type="Gene3D" id="3.30.450.20">
    <property type="entry name" value="PAS domain"/>
    <property type="match status" value="2"/>
</dbReference>
<dbReference type="InterPro" id="IPR003594">
    <property type="entry name" value="HATPase_dom"/>
</dbReference>
<keyword evidence="4" id="KW-1003">Cell membrane</keyword>
<evidence type="ECO:0000256" key="1">
    <source>
        <dbReference type="ARBA" id="ARBA00000085"/>
    </source>
</evidence>
<dbReference type="InterPro" id="IPR048760">
    <property type="entry name" value="VP0354-like_sensor_dom"/>
</dbReference>
<dbReference type="PANTHER" id="PTHR43065:SF42">
    <property type="entry name" value="TWO-COMPONENT SENSOR PPRA"/>
    <property type="match status" value="1"/>
</dbReference>
<keyword evidence="9" id="KW-0808">Transferase</keyword>
<dbReference type="InterPro" id="IPR003661">
    <property type="entry name" value="HisK_dim/P_dom"/>
</dbReference>
<dbReference type="PANTHER" id="PTHR43065">
    <property type="entry name" value="SENSOR HISTIDINE KINASE"/>
    <property type="match status" value="1"/>
</dbReference>
<evidence type="ECO:0000256" key="6">
    <source>
        <dbReference type="ARBA" id="ARBA00022692"/>
    </source>
</evidence>
<proteinExistence type="predicted"/>
<evidence type="ECO:0000259" key="8">
    <source>
        <dbReference type="PROSITE" id="PS50109"/>
    </source>
</evidence>
<comment type="subcellular location">
    <subcellularLocation>
        <location evidence="2">Cell membrane</location>
        <topology evidence="2">Multi-pass membrane protein</topology>
    </subcellularLocation>
</comment>
<dbReference type="EC" id="2.7.13.3" evidence="3"/>
<evidence type="ECO:0000256" key="5">
    <source>
        <dbReference type="ARBA" id="ARBA00022553"/>
    </source>
</evidence>
<dbReference type="EMBL" id="FLUO01000003">
    <property type="protein sequence ID" value="SBW12540.1"/>
    <property type="molecule type" value="Genomic_DNA"/>
</dbReference>
<dbReference type="Pfam" id="PF02518">
    <property type="entry name" value="HATPase_c"/>
    <property type="match status" value="1"/>
</dbReference>
<dbReference type="PRINTS" id="PR00344">
    <property type="entry name" value="BCTRLSENSOR"/>
</dbReference>
<keyword evidence="6" id="KW-0812">Transmembrane</keyword>
<dbReference type="InterPro" id="IPR005467">
    <property type="entry name" value="His_kinase_dom"/>
</dbReference>
<dbReference type="InterPro" id="IPR004358">
    <property type="entry name" value="Sig_transdc_His_kin-like_C"/>
</dbReference>
<keyword evidence="5" id="KW-0597">Phosphoprotein</keyword>